<dbReference type="InterPro" id="IPR025669">
    <property type="entry name" value="AAA_dom"/>
</dbReference>
<evidence type="ECO:0000313" key="2">
    <source>
        <dbReference type="EMBL" id="TDX36005.1"/>
    </source>
</evidence>
<dbReference type="EMBL" id="SOEF01000052">
    <property type="protein sequence ID" value="TDX36005.1"/>
    <property type="molecule type" value="Genomic_DNA"/>
</dbReference>
<name>A0A4R8G7A0_9FIRM</name>
<dbReference type="Pfam" id="PF13614">
    <property type="entry name" value="AAA_31"/>
    <property type="match status" value="1"/>
</dbReference>
<feature type="domain" description="AAA" evidence="1">
    <location>
        <begin position="17"/>
        <end position="109"/>
    </location>
</feature>
<dbReference type="RefSeq" id="WP_134060213.1">
    <property type="nucleotide sequence ID" value="NZ_SOEF01000052.1"/>
</dbReference>
<dbReference type="GeneID" id="57013956"/>
<evidence type="ECO:0000259" key="1">
    <source>
        <dbReference type="Pfam" id="PF13614"/>
    </source>
</evidence>
<dbReference type="InterPro" id="IPR050678">
    <property type="entry name" value="DNA_Partitioning_ATPase"/>
</dbReference>
<dbReference type="PANTHER" id="PTHR13696:SF99">
    <property type="entry name" value="COBYRINIC ACID AC-DIAMIDE SYNTHASE"/>
    <property type="match status" value="1"/>
</dbReference>
<reference evidence="2 3" key="1">
    <citation type="submission" date="2019-03" db="EMBL/GenBank/DDBJ databases">
        <title>Subsurface microbial communities from deep shales in Ohio and West Virginia, USA.</title>
        <authorList>
            <person name="Wrighton K."/>
        </authorList>
    </citation>
    <scope>NUCLEOTIDE SEQUENCE [LARGE SCALE GENOMIC DNA]</scope>
    <source>
        <strain evidence="2 3">DSMZ 11287</strain>
    </source>
</reference>
<proteinExistence type="predicted"/>
<dbReference type="Gene3D" id="3.40.50.300">
    <property type="entry name" value="P-loop containing nucleotide triphosphate hydrolases"/>
    <property type="match status" value="1"/>
</dbReference>
<comment type="caution">
    <text evidence="2">The sequence shown here is derived from an EMBL/GenBank/DDBJ whole genome shotgun (WGS) entry which is preliminary data.</text>
</comment>
<evidence type="ECO:0000313" key="3">
    <source>
        <dbReference type="Proteomes" id="UP000295472"/>
    </source>
</evidence>
<dbReference type="CDD" id="cd02042">
    <property type="entry name" value="ParAB_family"/>
    <property type="match status" value="1"/>
</dbReference>
<protein>
    <submittedName>
        <fullName evidence="2">AAA domain-containing protein</fullName>
    </submittedName>
</protein>
<dbReference type="AlphaFoldDB" id="A0A4R8G7A0"/>
<dbReference type="PANTHER" id="PTHR13696">
    <property type="entry name" value="P-LOOP CONTAINING NUCLEOSIDE TRIPHOSPHATE HYDROLASE"/>
    <property type="match status" value="1"/>
</dbReference>
<accession>A0A4R8G7A0</accession>
<sequence length="124" mass="13168">MPKKIITTKAESKLGPKVISISNRKGGVGKTTLTTVIVMAEELANAGYSLVMLDLDSQTDLTDINLSQNEASNLFGLLTGQKALEEVVVELPGKGDKKIITGSARVDEIQTGVSNTLTLIKRSP</sequence>
<dbReference type="SUPFAM" id="SSF52540">
    <property type="entry name" value="P-loop containing nucleoside triphosphate hydrolases"/>
    <property type="match status" value="1"/>
</dbReference>
<dbReference type="Proteomes" id="UP000295472">
    <property type="component" value="Unassembled WGS sequence"/>
</dbReference>
<organism evidence="2 3">
    <name type="scientific">Halanaerobium congolense</name>
    <dbReference type="NCBI Taxonomy" id="54121"/>
    <lineage>
        <taxon>Bacteria</taxon>
        <taxon>Bacillati</taxon>
        <taxon>Bacillota</taxon>
        <taxon>Clostridia</taxon>
        <taxon>Halanaerobiales</taxon>
        <taxon>Halanaerobiaceae</taxon>
        <taxon>Halanaerobium</taxon>
    </lineage>
</organism>
<gene>
    <name evidence="2" type="ORF">C7954_1529</name>
</gene>
<dbReference type="InterPro" id="IPR027417">
    <property type="entry name" value="P-loop_NTPase"/>
</dbReference>